<dbReference type="GO" id="GO:0000775">
    <property type="term" value="C:chromosome, centromeric region"/>
    <property type="evidence" value="ECO:0007669"/>
    <property type="project" value="TreeGrafter"/>
</dbReference>
<gene>
    <name evidence="4" type="ORF">NP493_502g00032</name>
</gene>
<sequence length="376" mass="43664">MPGVQCISFTPQLDNEAVMLMEIDPSLLDYLMVGDSLVVRGEKSDQAVLCTKDQTYDIREAETSNTLLMMPEFDFPSELESHSEPVILHRTVQAMKHEYYELRKTKPRLKRLRELLQENVYSGWECEGEEEHQGKKYTYEELSETIQASEVELLQGLHDLPACLIDGYWRMLDFEFCSKVLESLLALKDSESWDFDEIPAKACCDLLADIYPKNVIQHVLECYGEKKEREKTQASDADDENVLYKIKEDNVCRYYAELLLRPVEKFNLQEFENVWQLAVPDSFKTSLYQLEGLALVDRDSTPQIIRYYPHTDLPDDASDRFNALFQTKERWSLDEITPYIKDLVTEKLKVGTLLNKYARSSTQNGIKVYNSRKPVA</sequence>
<dbReference type="GO" id="GO:0000785">
    <property type="term" value="C:chromatin"/>
    <property type="evidence" value="ECO:0007669"/>
    <property type="project" value="TreeGrafter"/>
</dbReference>
<evidence type="ECO:0000256" key="2">
    <source>
        <dbReference type="ARBA" id="ARBA00017682"/>
    </source>
</evidence>
<dbReference type="GO" id="GO:0031390">
    <property type="term" value="C:Ctf18 RFC-like complex"/>
    <property type="evidence" value="ECO:0007669"/>
    <property type="project" value="InterPro"/>
</dbReference>
<comment type="caution">
    <text evidence="4">The sequence shown here is derived from an EMBL/GenBank/DDBJ whole genome shotgun (WGS) entry which is preliminary data.</text>
</comment>
<dbReference type="PANTHER" id="PTHR13395">
    <property type="entry name" value="SISTER CHROMATID COHESION PROTEIN DCC1-RELATED"/>
    <property type="match status" value="1"/>
</dbReference>
<proteinExistence type="inferred from homology"/>
<name>A0AAD9KXP5_RIDPI</name>
<keyword evidence="3" id="KW-0235">DNA replication</keyword>
<dbReference type="Proteomes" id="UP001209878">
    <property type="component" value="Unassembled WGS sequence"/>
</dbReference>
<evidence type="ECO:0000256" key="3">
    <source>
        <dbReference type="ARBA" id="ARBA00022705"/>
    </source>
</evidence>
<reference evidence="4" key="1">
    <citation type="journal article" date="2023" name="Mol. Biol. Evol.">
        <title>Third-Generation Sequencing Reveals the Adaptive Role of the Epigenome in Three Deep-Sea Polychaetes.</title>
        <authorList>
            <person name="Perez M."/>
            <person name="Aroh O."/>
            <person name="Sun Y."/>
            <person name="Lan Y."/>
            <person name="Juniper S.K."/>
            <person name="Young C.R."/>
            <person name="Angers B."/>
            <person name="Qian P.Y."/>
        </authorList>
    </citation>
    <scope>NUCLEOTIDE SEQUENCE</scope>
    <source>
        <strain evidence="4">R07B-5</strain>
    </source>
</reference>
<accession>A0AAD9KXP5</accession>
<dbReference type="Pfam" id="PF09724">
    <property type="entry name" value="Dcc1"/>
    <property type="match status" value="1"/>
</dbReference>
<dbReference type="PANTHER" id="PTHR13395:SF6">
    <property type="entry name" value="SISTER CHROMATID COHESION PROTEIN DCC1"/>
    <property type="match status" value="1"/>
</dbReference>
<dbReference type="InterPro" id="IPR019128">
    <property type="entry name" value="Dcc1"/>
</dbReference>
<evidence type="ECO:0000313" key="5">
    <source>
        <dbReference type="Proteomes" id="UP001209878"/>
    </source>
</evidence>
<dbReference type="AlphaFoldDB" id="A0AAD9KXP5"/>
<comment type="similarity">
    <text evidence="1">Belongs to the DCC1 family.</text>
</comment>
<evidence type="ECO:0000313" key="4">
    <source>
        <dbReference type="EMBL" id="KAK2179255.1"/>
    </source>
</evidence>
<keyword evidence="5" id="KW-1185">Reference proteome</keyword>
<dbReference type="GO" id="GO:0006260">
    <property type="term" value="P:DNA replication"/>
    <property type="evidence" value="ECO:0007669"/>
    <property type="project" value="UniProtKB-KW"/>
</dbReference>
<organism evidence="4 5">
    <name type="scientific">Ridgeia piscesae</name>
    <name type="common">Tubeworm</name>
    <dbReference type="NCBI Taxonomy" id="27915"/>
    <lineage>
        <taxon>Eukaryota</taxon>
        <taxon>Metazoa</taxon>
        <taxon>Spiralia</taxon>
        <taxon>Lophotrochozoa</taxon>
        <taxon>Annelida</taxon>
        <taxon>Polychaeta</taxon>
        <taxon>Sedentaria</taxon>
        <taxon>Canalipalpata</taxon>
        <taxon>Sabellida</taxon>
        <taxon>Siboglinidae</taxon>
        <taxon>Ridgeia</taxon>
    </lineage>
</organism>
<protein>
    <recommendedName>
        <fullName evidence="2">Sister chromatid cohesion protein DCC1</fullName>
    </recommendedName>
</protein>
<dbReference type="EMBL" id="JAODUO010000502">
    <property type="protein sequence ID" value="KAK2179255.1"/>
    <property type="molecule type" value="Genomic_DNA"/>
</dbReference>
<dbReference type="GO" id="GO:0034088">
    <property type="term" value="P:maintenance of mitotic sister chromatid cohesion"/>
    <property type="evidence" value="ECO:0007669"/>
    <property type="project" value="TreeGrafter"/>
</dbReference>
<evidence type="ECO:0000256" key="1">
    <source>
        <dbReference type="ARBA" id="ARBA00007017"/>
    </source>
</evidence>